<evidence type="ECO:0000256" key="1">
    <source>
        <dbReference type="ARBA" id="ARBA00004496"/>
    </source>
</evidence>
<feature type="domain" description="THUMP" evidence="20">
    <location>
        <begin position="66"/>
        <end position="171"/>
    </location>
</feature>
<sequence length="403" mass="44701">MNDTAAREMFLLKLGEVVLKGLNRRSFEDKLLSNVRRRVRNCGKFNVYSRQSTIYVEPLEAECDLEGAYAACRQVFGVIAVARAMPCEKSKEAVLAAAKTYLGDALRQAKSFKVETKRADKRFPMTSIQLSQWVGGELHDAFPHLSVDVHSPDLTVYVEIRENAAYVHAPAESGAGGLPIGMGGTAVSLLSGGIDSPVSSYMMAKRGCQLEMVHFISPPYTSDAARDKVLELARLLTPWTGRLVVHLVPFTHIQEEIRRGCPEEYFTLIMRRFMMRIAQQVARRVGAHALVTGESLGQVASQTMQALAVTEDAVSLPILRPVIGMDKEEIVQIARKIGTFDTSILPYEDCCTVFTPRHPRTRPTVEEVREVEAALDVDALVAEAMAESSWVRIKYEDGRRITG</sequence>
<dbReference type="PROSITE" id="PS51165">
    <property type="entry name" value="THUMP"/>
    <property type="match status" value="1"/>
</dbReference>
<evidence type="ECO:0000256" key="12">
    <source>
        <dbReference type="ARBA" id="ARBA00058382"/>
    </source>
</evidence>
<evidence type="ECO:0000256" key="2">
    <source>
        <dbReference type="ARBA" id="ARBA00004948"/>
    </source>
</evidence>
<evidence type="ECO:0000256" key="13">
    <source>
        <dbReference type="ARBA" id="ARBA00061472"/>
    </source>
</evidence>
<evidence type="ECO:0000259" key="20">
    <source>
        <dbReference type="PROSITE" id="PS51165"/>
    </source>
</evidence>
<evidence type="ECO:0000256" key="18">
    <source>
        <dbReference type="ARBA" id="ARBA00080570"/>
    </source>
</evidence>
<comment type="similarity">
    <text evidence="13 19">Belongs to the ThiI family.</text>
</comment>
<keyword evidence="5 19" id="KW-0808">Transferase</keyword>
<organism evidence="21 22">
    <name type="scientific">Oscillibacter hominis</name>
    <dbReference type="NCBI Taxonomy" id="2763056"/>
    <lineage>
        <taxon>Bacteria</taxon>
        <taxon>Bacillati</taxon>
        <taxon>Bacillota</taxon>
        <taxon>Clostridia</taxon>
        <taxon>Eubacteriales</taxon>
        <taxon>Oscillospiraceae</taxon>
        <taxon>Oscillibacter</taxon>
    </lineage>
</organism>
<dbReference type="CDD" id="cd11716">
    <property type="entry name" value="THUMP_ThiI"/>
    <property type="match status" value="1"/>
</dbReference>
<dbReference type="InterPro" id="IPR049961">
    <property type="entry name" value="ThiI_N"/>
</dbReference>
<dbReference type="GO" id="GO:0052837">
    <property type="term" value="P:thiazole biosynthetic process"/>
    <property type="evidence" value="ECO:0007669"/>
    <property type="project" value="TreeGrafter"/>
</dbReference>
<dbReference type="Pfam" id="PF22025">
    <property type="entry name" value="ThiI_fer"/>
    <property type="match status" value="1"/>
</dbReference>
<dbReference type="GO" id="GO:0002937">
    <property type="term" value="P:tRNA 4-thiouridine biosynthesis"/>
    <property type="evidence" value="ECO:0007669"/>
    <property type="project" value="TreeGrafter"/>
</dbReference>
<keyword evidence="9 19" id="KW-0784">Thiamine biosynthesis</keyword>
<comment type="catalytic activity">
    <reaction evidence="10 19">
        <text>[ThiI sulfur-carrier protein]-S-sulfanyl-L-cysteine + a uridine in tRNA + 2 reduced [2Fe-2S]-[ferredoxin] + ATP + H(+) = [ThiI sulfur-carrier protein]-L-cysteine + a 4-thiouridine in tRNA + 2 oxidized [2Fe-2S]-[ferredoxin] + AMP + diphosphate</text>
        <dbReference type="Rhea" id="RHEA:24176"/>
        <dbReference type="Rhea" id="RHEA-COMP:10000"/>
        <dbReference type="Rhea" id="RHEA-COMP:10001"/>
        <dbReference type="Rhea" id="RHEA-COMP:13337"/>
        <dbReference type="Rhea" id="RHEA-COMP:13338"/>
        <dbReference type="Rhea" id="RHEA-COMP:13339"/>
        <dbReference type="Rhea" id="RHEA-COMP:13340"/>
        <dbReference type="ChEBI" id="CHEBI:15378"/>
        <dbReference type="ChEBI" id="CHEBI:29950"/>
        <dbReference type="ChEBI" id="CHEBI:30616"/>
        <dbReference type="ChEBI" id="CHEBI:33019"/>
        <dbReference type="ChEBI" id="CHEBI:33737"/>
        <dbReference type="ChEBI" id="CHEBI:33738"/>
        <dbReference type="ChEBI" id="CHEBI:61963"/>
        <dbReference type="ChEBI" id="CHEBI:65315"/>
        <dbReference type="ChEBI" id="CHEBI:136798"/>
        <dbReference type="ChEBI" id="CHEBI:456215"/>
        <dbReference type="EC" id="2.8.1.4"/>
    </reaction>
</comment>
<dbReference type="GO" id="GO:0009228">
    <property type="term" value="P:thiamine biosynthetic process"/>
    <property type="evidence" value="ECO:0007669"/>
    <property type="project" value="UniProtKB-KW"/>
</dbReference>
<keyword evidence="3 19" id="KW-0963">Cytoplasm</keyword>
<dbReference type="Pfam" id="PF02926">
    <property type="entry name" value="THUMP"/>
    <property type="match status" value="1"/>
</dbReference>
<keyword evidence="7 19" id="KW-0067">ATP-binding</keyword>
<evidence type="ECO:0000256" key="7">
    <source>
        <dbReference type="ARBA" id="ARBA00022840"/>
    </source>
</evidence>
<keyword evidence="4 19" id="KW-0820">tRNA-binding</keyword>
<dbReference type="NCBIfam" id="TIGR00342">
    <property type="entry name" value="tRNA uracil 4-sulfurtransferase ThiI"/>
    <property type="match status" value="1"/>
</dbReference>
<feature type="binding site" evidence="19">
    <location>
        <begin position="189"/>
        <end position="190"/>
    </location>
    <ligand>
        <name>ATP</name>
        <dbReference type="ChEBI" id="CHEBI:30616"/>
    </ligand>
</feature>
<dbReference type="EMBL" id="CP060490">
    <property type="protein sequence ID" value="QNL44296.1"/>
    <property type="molecule type" value="Genomic_DNA"/>
</dbReference>
<evidence type="ECO:0000256" key="11">
    <source>
        <dbReference type="ARBA" id="ARBA00052330"/>
    </source>
</evidence>
<dbReference type="GO" id="GO:0005829">
    <property type="term" value="C:cytosol"/>
    <property type="evidence" value="ECO:0007669"/>
    <property type="project" value="TreeGrafter"/>
</dbReference>
<dbReference type="AlphaFoldDB" id="A0A7G9B415"/>
<keyword evidence="6 19" id="KW-0547">Nucleotide-binding</keyword>
<dbReference type="FunFam" id="3.40.50.620:FF:000053">
    <property type="entry name" value="Probable tRNA sulfurtransferase"/>
    <property type="match status" value="1"/>
</dbReference>
<dbReference type="GO" id="GO:0004810">
    <property type="term" value="F:CCA tRNA nucleotidyltransferase activity"/>
    <property type="evidence" value="ECO:0007669"/>
    <property type="project" value="InterPro"/>
</dbReference>
<comment type="catalytic activity">
    <reaction evidence="11 19">
        <text>[ThiS sulfur-carrier protein]-C-terminal Gly-Gly-AMP + S-sulfanyl-L-cysteinyl-[cysteine desulfurase] + AH2 = [ThiS sulfur-carrier protein]-C-terminal-Gly-aminoethanethioate + L-cysteinyl-[cysteine desulfurase] + A + AMP + 2 H(+)</text>
        <dbReference type="Rhea" id="RHEA:43340"/>
        <dbReference type="Rhea" id="RHEA-COMP:12157"/>
        <dbReference type="Rhea" id="RHEA-COMP:12158"/>
        <dbReference type="Rhea" id="RHEA-COMP:12910"/>
        <dbReference type="Rhea" id="RHEA-COMP:19908"/>
        <dbReference type="ChEBI" id="CHEBI:13193"/>
        <dbReference type="ChEBI" id="CHEBI:15378"/>
        <dbReference type="ChEBI" id="CHEBI:17499"/>
        <dbReference type="ChEBI" id="CHEBI:29950"/>
        <dbReference type="ChEBI" id="CHEBI:61963"/>
        <dbReference type="ChEBI" id="CHEBI:90618"/>
        <dbReference type="ChEBI" id="CHEBI:232372"/>
        <dbReference type="ChEBI" id="CHEBI:456215"/>
    </reaction>
</comment>
<dbReference type="GO" id="GO:0000049">
    <property type="term" value="F:tRNA binding"/>
    <property type="evidence" value="ECO:0007669"/>
    <property type="project" value="UniProtKB-UniRule"/>
</dbReference>
<dbReference type="Gene3D" id="3.40.50.620">
    <property type="entry name" value="HUPs"/>
    <property type="match status" value="1"/>
</dbReference>
<dbReference type="Gene3D" id="3.30.2130.30">
    <property type="match status" value="1"/>
</dbReference>
<dbReference type="KEGG" id="ohi:H8790_12785"/>
<dbReference type="InterPro" id="IPR014729">
    <property type="entry name" value="Rossmann-like_a/b/a_fold"/>
</dbReference>
<feature type="binding site" evidence="19">
    <location>
        <begin position="214"/>
        <end position="215"/>
    </location>
    <ligand>
        <name>ATP</name>
        <dbReference type="ChEBI" id="CHEBI:30616"/>
    </ligand>
</feature>
<evidence type="ECO:0000256" key="9">
    <source>
        <dbReference type="ARBA" id="ARBA00022977"/>
    </source>
</evidence>
<keyword evidence="22" id="KW-1185">Reference proteome</keyword>
<dbReference type="GO" id="GO:0005524">
    <property type="term" value="F:ATP binding"/>
    <property type="evidence" value="ECO:0007669"/>
    <property type="project" value="UniProtKB-UniRule"/>
</dbReference>
<dbReference type="GO" id="GO:0009229">
    <property type="term" value="P:thiamine diphosphate biosynthetic process"/>
    <property type="evidence" value="ECO:0007669"/>
    <property type="project" value="UniProtKB-UniRule"/>
</dbReference>
<evidence type="ECO:0000313" key="21">
    <source>
        <dbReference type="EMBL" id="QNL44296.1"/>
    </source>
</evidence>
<dbReference type="InterPro" id="IPR020536">
    <property type="entry name" value="ThiI_AANH"/>
</dbReference>
<dbReference type="SMART" id="SM00981">
    <property type="entry name" value="THUMP"/>
    <property type="match status" value="1"/>
</dbReference>
<evidence type="ECO:0000256" key="19">
    <source>
        <dbReference type="HAMAP-Rule" id="MF_00021"/>
    </source>
</evidence>
<feature type="binding site" evidence="19">
    <location>
        <position position="293"/>
    </location>
    <ligand>
        <name>ATP</name>
        <dbReference type="ChEBI" id="CHEBI:30616"/>
    </ligand>
</feature>
<evidence type="ECO:0000256" key="6">
    <source>
        <dbReference type="ARBA" id="ARBA00022741"/>
    </source>
</evidence>
<protein>
    <recommendedName>
        <fullName evidence="15 19">Probable tRNA sulfurtransferase</fullName>
        <ecNumber evidence="14 19">2.8.1.4</ecNumber>
    </recommendedName>
    <alternativeName>
        <fullName evidence="16 19">Sulfur carrier protein ThiS sulfurtransferase</fullName>
    </alternativeName>
    <alternativeName>
        <fullName evidence="17 19">Thiamine biosynthesis protein ThiI</fullName>
    </alternativeName>
    <alternativeName>
        <fullName evidence="18 19">tRNA 4-thiouridine synthase</fullName>
    </alternativeName>
</protein>
<comment type="function">
    <text evidence="12 19">Catalyzes the ATP-dependent transfer of a sulfur to tRNA to produce 4-thiouridine in position 8 of tRNAs, which functions as a near-UV photosensor. Also catalyzes the transfer of sulfur to the sulfur carrier protein ThiS, forming ThiS-thiocarboxylate. This is a step in the synthesis of thiazole, in the thiamine biosynthesis pathway. The sulfur is donated as persulfide by IscS.</text>
</comment>
<dbReference type="InterPro" id="IPR049962">
    <property type="entry name" value="THUMP_ThiI"/>
</dbReference>
<dbReference type="PANTHER" id="PTHR43209:SF1">
    <property type="entry name" value="TRNA SULFURTRANSFERASE"/>
    <property type="match status" value="1"/>
</dbReference>
<dbReference type="CDD" id="cd01712">
    <property type="entry name" value="PPase_ThiI"/>
    <property type="match status" value="1"/>
</dbReference>
<dbReference type="RefSeq" id="WP_187332897.1">
    <property type="nucleotide sequence ID" value="NZ_CP060490.1"/>
</dbReference>
<evidence type="ECO:0000256" key="15">
    <source>
        <dbReference type="ARBA" id="ARBA00071867"/>
    </source>
</evidence>
<evidence type="ECO:0000313" key="22">
    <source>
        <dbReference type="Proteomes" id="UP000515960"/>
    </source>
</evidence>
<dbReference type="InterPro" id="IPR050102">
    <property type="entry name" value="tRNA_sulfurtransferase_ThiI"/>
</dbReference>
<dbReference type="InterPro" id="IPR003720">
    <property type="entry name" value="tRNA_STrfase"/>
</dbReference>
<dbReference type="SUPFAM" id="SSF143437">
    <property type="entry name" value="THUMP domain-like"/>
    <property type="match status" value="1"/>
</dbReference>
<dbReference type="SUPFAM" id="SSF52402">
    <property type="entry name" value="Adenine nucleotide alpha hydrolases-like"/>
    <property type="match status" value="1"/>
</dbReference>
<gene>
    <name evidence="19 21" type="primary">thiI</name>
    <name evidence="21" type="ORF">H8790_12785</name>
</gene>
<evidence type="ECO:0000256" key="16">
    <source>
        <dbReference type="ARBA" id="ARBA00075337"/>
    </source>
</evidence>
<evidence type="ECO:0000256" key="14">
    <source>
        <dbReference type="ARBA" id="ARBA00066827"/>
    </source>
</evidence>
<proteinExistence type="inferred from homology"/>
<dbReference type="Proteomes" id="UP000515960">
    <property type="component" value="Chromosome"/>
</dbReference>
<evidence type="ECO:0000256" key="10">
    <source>
        <dbReference type="ARBA" id="ARBA00050570"/>
    </source>
</evidence>
<dbReference type="HAMAP" id="MF_00021">
    <property type="entry name" value="ThiI"/>
    <property type="match status" value="1"/>
</dbReference>
<feature type="binding site" evidence="19">
    <location>
        <position position="302"/>
    </location>
    <ligand>
        <name>ATP</name>
        <dbReference type="ChEBI" id="CHEBI:30616"/>
    </ligand>
</feature>
<dbReference type="EC" id="2.8.1.4" evidence="14 19"/>
<evidence type="ECO:0000256" key="5">
    <source>
        <dbReference type="ARBA" id="ARBA00022679"/>
    </source>
</evidence>
<dbReference type="InterPro" id="IPR054173">
    <property type="entry name" value="ThiI_fer"/>
</dbReference>
<comment type="pathway">
    <text evidence="2 19">Cofactor biosynthesis; thiamine diphosphate biosynthesis.</text>
</comment>
<dbReference type="Pfam" id="PF02568">
    <property type="entry name" value="ThiI"/>
    <property type="match status" value="1"/>
</dbReference>
<evidence type="ECO:0000256" key="4">
    <source>
        <dbReference type="ARBA" id="ARBA00022555"/>
    </source>
</evidence>
<name>A0A7G9B415_9FIRM</name>
<evidence type="ECO:0000256" key="3">
    <source>
        <dbReference type="ARBA" id="ARBA00022490"/>
    </source>
</evidence>
<dbReference type="PANTHER" id="PTHR43209">
    <property type="entry name" value="TRNA SULFURTRANSFERASE"/>
    <property type="match status" value="1"/>
</dbReference>
<keyword evidence="8 19" id="KW-0694">RNA-binding</keyword>
<dbReference type="GO" id="GO:0140741">
    <property type="term" value="F:tRNA-uracil-4 sulfurtransferase activity"/>
    <property type="evidence" value="ECO:0007669"/>
    <property type="project" value="UniProtKB-EC"/>
</dbReference>
<feature type="binding site" evidence="19">
    <location>
        <position position="271"/>
    </location>
    <ligand>
        <name>ATP</name>
        <dbReference type="ChEBI" id="CHEBI:30616"/>
    </ligand>
</feature>
<evidence type="ECO:0000256" key="8">
    <source>
        <dbReference type="ARBA" id="ARBA00022884"/>
    </source>
</evidence>
<dbReference type="UniPathway" id="UPA00060"/>
<comment type="subcellular location">
    <subcellularLocation>
        <location evidence="1 19">Cytoplasm</location>
    </subcellularLocation>
</comment>
<evidence type="ECO:0000256" key="17">
    <source>
        <dbReference type="ARBA" id="ARBA00077849"/>
    </source>
</evidence>
<accession>A0A7G9B415</accession>
<reference evidence="21 22" key="1">
    <citation type="submission" date="2020-08" db="EMBL/GenBank/DDBJ databases">
        <authorList>
            <person name="Liu C."/>
            <person name="Sun Q."/>
        </authorList>
    </citation>
    <scope>NUCLEOTIDE SEQUENCE [LARGE SCALE GENOMIC DNA]</scope>
    <source>
        <strain evidence="21 22">NSJ-62</strain>
    </source>
</reference>
<dbReference type="InterPro" id="IPR004114">
    <property type="entry name" value="THUMP_dom"/>
</dbReference>